<feature type="signal peptide" evidence="2">
    <location>
        <begin position="1"/>
        <end position="19"/>
    </location>
</feature>
<organism evidence="3 4">
    <name type="scientific">Bimuria novae-zelandiae CBS 107.79</name>
    <dbReference type="NCBI Taxonomy" id="1447943"/>
    <lineage>
        <taxon>Eukaryota</taxon>
        <taxon>Fungi</taxon>
        <taxon>Dikarya</taxon>
        <taxon>Ascomycota</taxon>
        <taxon>Pezizomycotina</taxon>
        <taxon>Dothideomycetes</taxon>
        <taxon>Pleosporomycetidae</taxon>
        <taxon>Pleosporales</taxon>
        <taxon>Massarineae</taxon>
        <taxon>Didymosphaeriaceae</taxon>
        <taxon>Bimuria</taxon>
    </lineage>
</organism>
<evidence type="ECO:0000313" key="3">
    <source>
        <dbReference type="EMBL" id="KAF1963919.1"/>
    </source>
</evidence>
<dbReference type="Proteomes" id="UP000800036">
    <property type="component" value="Unassembled WGS sequence"/>
</dbReference>
<evidence type="ECO:0000256" key="1">
    <source>
        <dbReference type="SAM" id="MobiDB-lite"/>
    </source>
</evidence>
<name>A0A6A5UIW0_9PLEO</name>
<dbReference type="EMBL" id="ML976846">
    <property type="protein sequence ID" value="KAF1963919.1"/>
    <property type="molecule type" value="Genomic_DNA"/>
</dbReference>
<gene>
    <name evidence="3" type="ORF">BU23DRAFT_576084</name>
</gene>
<proteinExistence type="predicted"/>
<keyword evidence="2" id="KW-0732">Signal</keyword>
<reference evidence="3" key="1">
    <citation type="journal article" date="2020" name="Stud. Mycol.">
        <title>101 Dothideomycetes genomes: a test case for predicting lifestyles and emergence of pathogens.</title>
        <authorList>
            <person name="Haridas S."/>
            <person name="Albert R."/>
            <person name="Binder M."/>
            <person name="Bloem J."/>
            <person name="Labutti K."/>
            <person name="Salamov A."/>
            <person name="Andreopoulos B."/>
            <person name="Baker S."/>
            <person name="Barry K."/>
            <person name="Bills G."/>
            <person name="Bluhm B."/>
            <person name="Cannon C."/>
            <person name="Castanera R."/>
            <person name="Culley D."/>
            <person name="Daum C."/>
            <person name="Ezra D."/>
            <person name="Gonzalez J."/>
            <person name="Henrissat B."/>
            <person name="Kuo A."/>
            <person name="Liang C."/>
            <person name="Lipzen A."/>
            <person name="Lutzoni F."/>
            <person name="Magnuson J."/>
            <person name="Mondo S."/>
            <person name="Nolan M."/>
            <person name="Ohm R."/>
            <person name="Pangilinan J."/>
            <person name="Park H.-J."/>
            <person name="Ramirez L."/>
            <person name="Alfaro M."/>
            <person name="Sun H."/>
            <person name="Tritt A."/>
            <person name="Yoshinaga Y."/>
            <person name="Zwiers L.-H."/>
            <person name="Turgeon B."/>
            <person name="Goodwin S."/>
            <person name="Spatafora J."/>
            <person name="Crous P."/>
            <person name="Grigoriev I."/>
        </authorList>
    </citation>
    <scope>NUCLEOTIDE SEQUENCE</scope>
    <source>
        <strain evidence="3">CBS 107.79</strain>
    </source>
</reference>
<protein>
    <submittedName>
        <fullName evidence="3">Uncharacterized protein</fullName>
    </submittedName>
</protein>
<dbReference type="AlphaFoldDB" id="A0A6A5UIW0"/>
<feature type="compositionally biased region" description="Basic and acidic residues" evidence="1">
    <location>
        <begin position="178"/>
        <end position="198"/>
    </location>
</feature>
<evidence type="ECO:0000256" key="2">
    <source>
        <dbReference type="SAM" id="SignalP"/>
    </source>
</evidence>
<feature type="region of interest" description="Disordered" evidence="1">
    <location>
        <begin position="175"/>
        <end position="229"/>
    </location>
</feature>
<accession>A0A6A5UIW0</accession>
<evidence type="ECO:0000313" key="4">
    <source>
        <dbReference type="Proteomes" id="UP000800036"/>
    </source>
</evidence>
<feature type="region of interest" description="Disordered" evidence="1">
    <location>
        <begin position="105"/>
        <end position="139"/>
    </location>
</feature>
<feature type="compositionally biased region" description="Polar residues" evidence="1">
    <location>
        <begin position="211"/>
        <end position="222"/>
    </location>
</feature>
<feature type="region of interest" description="Disordered" evidence="1">
    <location>
        <begin position="146"/>
        <end position="165"/>
    </location>
</feature>
<sequence length="229" mass="23265">MRASTAAAILAFMAGMTFAAPVADPRGHGGRIAGALEGAANGAGIVSNGLLINDSLNKREAEAEPRGRGRGRGRGGRAGGALEGAANGAGIVSNGLLINDSLNKREAEAEPRGRDRGHSRAEYVAGPFEGGDFKPNYDGIDLDKREAEAEPRGRGRGGRAGGALKGAANAAGIISDGLRIHDSLNPPQKREAEAEPRGRGGRVGGVHQDDSITVPNSNQPSSPLAVAAK</sequence>
<keyword evidence="4" id="KW-1185">Reference proteome</keyword>
<feature type="chain" id="PRO_5025533679" evidence="2">
    <location>
        <begin position="20"/>
        <end position="229"/>
    </location>
</feature>
<feature type="region of interest" description="Disordered" evidence="1">
    <location>
        <begin position="59"/>
        <end position="84"/>
    </location>
</feature>
<feature type="compositionally biased region" description="Basic and acidic residues" evidence="1">
    <location>
        <begin position="105"/>
        <end position="121"/>
    </location>
</feature>